<evidence type="ECO:0000313" key="2">
    <source>
        <dbReference type="Proteomes" id="UP000637002"/>
    </source>
</evidence>
<dbReference type="RefSeq" id="WP_188612769.1">
    <property type="nucleotide sequence ID" value="NZ_BMGG01000014.1"/>
</dbReference>
<protein>
    <submittedName>
        <fullName evidence="1">Uncharacterized protein</fullName>
    </submittedName>
</protein>
<keyword evidence="2" id="KW-1185">Reference proteome</keyword>
<gene>
    <name evidence="1" type="ORF">GCM10010994_58950</name>
</gene>
<dbReference type="EMBL" id="BMGG01000014">
    <property type="protein sequence ID" value="GGC93363.1"/>
    <property type="molecule type" value="Genomic_DNA"/>
</dbReference>
<organism evidence="1 2">
    <name type="scientific">Chelatococcus reniformis</name>
    <dbReference type="NCBI Taxonomy" id="1494448"/>
    <lineage>
        <taxon>Bacteria</taxon>
        <taxon>Pseudomonadati</taxon>
        <taxon>Pseudomonadota</taxon>
        <taxon>Alphaproteobacteria</taxon>
        <taxon>Hyphomicrobiales</taxon>
        <taxon>Chelatococcaceae</taxon>
        <taxon>Chelatococcus</taxon>
    </lineage>
</organism>
<evidence type="ECO:0000313" key="1">
    <source>
        <dbReference type="EMBL" id="GGC93363.1"/>
    </source>
</evidence>
<reference evidence="1" key="2">
    <citation type="submission" date="2020-09" db="EMBL/GenBank/DDBJ databases">
        <authorList>
            <person name="Sun Q."/>
            <person name="Zhou Y."/>
        </authorList>
    </citation>
    <scope>NUCLEOTIDE SEQUENCE</scope>
    <source>
        <strain evidence="1">CGMCC 1.12919</strain>
    </source>
</reference>
<dbReference type="AlphaFoldDB" id="A0A916XQT2"/>
<comment type="caution">
    <text evidence="1">The sequence shown here is derived from an EMBL/GenBank/DDBJ whole genome shotgun (WGS) entry which is preliminary data.</text>
</comment>
<dbReference type="Proteomes" id="UP000637002">
    <property type="component" value="Unassembled WGS sequence"/>
</dbReference>
<sequence>MLERIGARPDCEPATALLLFWRTAPDFDLRHPPDDASANDEAWQLQELIRGRWRRGRYRRAELSFDIEDIPLVSDKASYNAAARALEATTTAAEQFAELEHQLGPDAVAGAMPPSMRISLPVRTPVGERLIEGIPARFWPAALQ</sequence>
<reference evidence="1" key="1">
    <citation type="journal article" date="2014" name="Int. J. Syst. Evol. Microbiol.">
        <title>Complete genome sequence of Corynebacterium casei LMG S-19264T (=DSM 44701T), isolated from a smear-ripened cheese.</title>
        <authorList>
            <consortium name="US DOE Joint Genome Institute (JGI-PGF)"/>
            <person name="Walter F."/>
            <person name="Albersmeier A."/>
            <person name="Kalinowski J."/>
            <person name="Ruckert C."/>
        </authorList>
    </citation>
    <scope>NUCLEOTIDE SEQUENCE</scope>
    <source>
        <strain evidence="1">CGMCC 1.12919</strain>
    </source>
</reference>
<accession>A0A916XQT2</accession>
<name>A0A916XQT2_9HYPH</name>
<proteinExistence type="predicted"/>